<dbReference type="EMBL" id="SRLO01001135">
    <property type="protein sequence ID" value="TNN41092.1"/>
    <property type="molecule type" value="Genomic_DNA"/>
</dbReference>
<proteinExistence type="predicted"/>
<accession>A0A4Z2FLE3</accession>
<evidence type="ECO:0000313" key="3">
    <source>
        <dbReference type="Proteomes" id="UP000314294"/>
    </source>
</evidence>
<comment type="caution">
    <text evidence="2">The sequence shown here is derived from an EMBL/GenBank/DDBJ whole genome shotgun (WGS) entry which is preliminary data.</text>
</comment>
<protein>
    <submittedName>
        <fullName evidence="2">Uncharacterized protein</fullName>
    </submittedName>
</protein>
<evidence type="ECO:0000256" key="1">
    <source>
        <dbReference type="SAM" id="MobiDB-lite"/>
    </source>
</evidence>
<organism evidence="2 3">
    <name type="scientific">Liparis tanakae</name>
    <name type="common">Tanaka's snailfish</name>
    <dbReference type="NCBI Taxonomy" id="230148"/>
    <lineage>
        <taxon>Eukaryota</taxon>
        <taxon>Metazoa</taxon>
        <taxon>Chordata</taxon>
        <taxon>Craniata</taxon>
        <taxon>Vertebrata</taxon>
        <taxon>Euteleostomi</taxon>
        <taxon>Actinopterygii</taxon>
        <taxon>Neopterygii</taxon>
        <taxon>Teleostei</taxon>
        <taxon>Neoteleostei</taxon>
        <taxon>Acanthomorphata</taxon>
        <taxon>Eupercaria</taxon>
        <taxon>Perciformes</taxon>
        <taxon>Cottioidei</taxon>
        <taxon>Cottales</taxon>
        <taxon>Liparidae</taxon>
        <taxon>Liparis</taxon>
    </lineage>
</organism>
<feature type="compositionally biased region" description="Polar residues" evidence="1">
    <location>
        <begin position="62"/>
        <end position="74"/>
    </location>
</feature>
<feature type="region of interest" description="Disordered" evidence="1">
    <location>
        <begin position="56"/>
        <end position="90"/>
    </location>
</feature>
<name>A0A4Z2FLE3_9TELE</name>
<evidence type="ECO:0000313" key="2">
    <source>
        <dbReference type="EMBL" id="TNN41092.1"/>
    </source>
</evidence>
<sequence>MFIKENEKTVKRGATPPQPIELMEDKVLIFILAGQTQKCYLVLTGIRQGTESRMQELVPGSAGSTMTKGRSSRVTTRRCWESSSGFRKEP</sequence>
<gene>
    <name evidence="2" type="ORF">EYF80_048726</name>
</gene>
<dbReference type="Proteomes" id="UP000314294">
    <property type="component" value="Unassembled WGS sequence"/>
</dbReference>
<keyword evidence="3" id="KW-1185">Reference proteome</keyword>
<dbReference type="AlphaFoldDB" id="A0A4Z2FLE3"/>
<feature type="compositionally biased region" description="Polar residues" evidence="1">
    <location>
        <begin position="81"/>
        <end position="90"/>
    </location>
</feature>
<reference evidence="2 3" key="1">
    <citation type="submission" date="2019-03" db="EMBL/GenBank/DDBJ databases">
        <title>First draft genome of Liparis tanakae, snailfish: a comprehensive survey of snailfish specific genes.</title>
        <authorList>
            <person name="Kim W."/>
            <person name="Song I."/>
            <person name="Jeong J.-H."/>
            <person name="Kim D."/>
            <person name="Kim S."/>
            <person name="Ryu S."/>
            <person name="Song J.Y."/>
            <person name="Lee S.K."/>
        </authorList>
    </citation>
    <scope>NUCLEOTIDE SEQUENCE [LARGE SCALE GENOMIC DNA]</scope>
    <source>
        <tissue evidence="2">Muscle</tissue>
    </source>
</reference>